<reference evidence="1 2" key="1">
    <citation type="submission" date="2016-08" db="EMBL/GenBank/DDBJ databases">
        <title>A Parts List for Fungal Cellulosomes Revealed by Comparative Genomics.</title>
        <authorList>
            <consortium name="DOE Joint Genome Institute"/>
            <person name="Haitjema C.H."/>
            <person name="Gilmore S.P."/>
            <person name="Henske J.K."/>
            <person name="Solomon K.V."/>
            <person name="De Groot R."/>
            <person name="Kuo A."/>
            <person name="Mondo S.J."/>
            <person name="Salamov A.A."/>
            <person name="Labutti K."/>
            <person name="Zhao Z."/>
            <person name="Chiniquy J."/>
            <person name="Barry K."/>
            <person name="Brewer H.M."/>
            <person name="Purvine S.O."/>
            <person name="Wright A.T."/>
            <person name="Boxma B."/>
            <person name="Van Alen T."/>
            <person name="Hackstein J.H."/>
            <person name="Baker S.E."/>
            <person name="Grigoriev I.V."/>
            <person name="O'Malley M.A."/>
        </authorList>
    </citation>
    <scope>NUCLEOTIDE SEQUENCE [LARGE SCALE GENOMIC DNA]</scope>
    <source>
        <strain evidence="1 2">G1</strain>
    </source>
</reference>
<name>A0A1Y2AK01_9FUNG</name>
<dbReference type="OrthoDB" id="10335756at2759"/>
<keyword evidence="2" id="KW-1185">Reference proteome</keyword>
<feature type="non-terminal residue" evidence="1">
    <location>
        <position position="1"/>
    </location>
</feature>
<evidence type="ECO:0000313" key="2">
    <source>
        <dbReference type="Proteomes" id="UP000193920"/>
    </source>
</evidence>
<evidence type="ECO:0000313" key="1">
    <source>
        <dbReference type="EMBL" id="ORY22814.1"/>
    </source>
</evidence>
<dbReference type="Proteomes" id="UP000193920">
    <property type="component" value="Unassembled WGS sequence"/>
</dbReference>
<sequence length="53" mass="6265">EMVFFVTLCQSLGIPFLSEDEFTNLKKCGFRNKNYIDKLLILKDLAENKYVKF</sequence>
<comment type="caution">
    <text evidence="1">The sequence shown here is derived from an EMBL/GenBank/DDBJ whole genome shotgun (WGS) entry which is preliminary data.</text>
</comment>
<gene>
    <name evidence="1" type="ORF">LY90DRAFT_430443</name>
</gene>
<accession>A0A1Y2AK01</accession>
<dbReference type="AlphaFoldDB" id="A0A1Y2AK01"/>
<protein>
    <submittedName>
        <fullName evidence="1">Uncharacterized protein</fullName>
    </submittedName>
</protein>
<dbReference type="EMBL" id="MCOG01000242">
    <property type="protein sequence ID" value="ORY22814.1"/>
    <property type="molecule type" value="Genomic_DNA"/>
</dbReference>
<proteinExistence type="predicted"/>
<organism evidence="1 2">
    <name type="scientific">Neocallimastix californiae</name>
    <dbReference type="NCBI Taxonomy" id="1754190"/>
    <lineage>
        <taxon>Eukaryota</taxon>
        <taxon>Fungi</taxon>
        <taxon>Fungi incertae sedis</taxon>
        <taxon>Chytridiomycota</taxon>
        <taxon>Chytridiomycota incertae sedis</taxon>
        <taxon>Neocallimastigomycetes</taxon>
        <taxon>Neocallimastigales</taxon>
        <taxon>Neocallimastigaceae</taxon>
        <taxon>Neocallimastix</taxon>
    </lineage>
</organism>